<name>A0A8J3CN00_9BURK</name>
<evidence type="ECO:0000313" key="9">
    <source>
        <dbReference type="EMBL" id="GHA70068.1"/>
    </source>
</evidence>
<dbReference type="EMBL" id="BMZG01000004">
    <property type="protein sequence ID" value="GHA70068.1"/>
    <property type="molecule type" value="Genomic_DNA"/>
</dbReference>
<gene>
    <name evidence="9" type="ORF">GCM10009007_08390</name>
</gene>
<dbReference type="SFLD" id="SFLDG01082">
    <property type="entry name" value="B12-binding_domain_containing"/>
    <property type="match status" value="1"/>
</dbReference>
<feature type="domain" description="Radical SAM core" evidence="8">
    <location>
        <begin position="160"/>
        <end position="399"/>
    </location>
</feature>
<keyword evidence="5" id="KW-0408">Iron</keyword>
<dbReference type="SUPFAM" id="SSF102114">
    <property type="entry name" value="Radical SAM enzymes"/>
    <property type="match status" value="1"/>
</dbReference>
<dbReference type="GO" id="GO:0051536">
    <property type="term" value="F:iron-sulfur cluster binding"/>
    <property type="evidence" value="ECO:0007669"/>
    <property type="project" value="UniProtKB-KW"/>
</dbReference>
<reference evidence="9" key="2">
    <citation type="submission" date="2020-09" db="EMBL/GenBank/DDBJ databases">
        <authorList>
            <person name="Sun Q."/>
            <person name="Kim S."/>
        </authorList>
    </citation>
    <scope>NUCLEOTIDE SEQUENCE</scope>
    <source>
        <strain evidence="9">KCTC 32501</strain>
    </source>
</reference>
<evidence type="ECO:0000256" key="2">
    <source>
        <dbReference type="ARBA" id="ARBA00022490"/>
    </source>
</evidence>
<dbReference type="SMART" id="SM00729">
    <property type="entry name" value="Elp3"/>
    <property type="match status" value="1"/>
</dbReference>
<dbReference type="InterPro" id="IPR006158">
    <property type="entry name" value="Cobalamin-bd"/>
</dbReference>
<evidence type="ECO:0000259" key="7">
    <source>
        <dbReference type="PROSITE" id="PS51332"/>
    </source>
</evidence>
<dbReference type="Gene3D" id="3.40.50.280">
    <property type="entry name" value="Cobalamin-binding domain"/>
    <property type="match status" value="1"/>
</dbReference>
<dbReference type="CDD" id="cd01335">
    <property type="entry name" value="Radical_SAM"/>
    <property type="match status" value="1"/>
</dbReference>
<dbReference type="PROSITE" id="PS51332">
    <property type="entry name" value="B12_BINDING"/>
    <property type="match status" value="1"/>
</dbReference>
<evidence type="ECO:0000256" key="5">
    <source>
        <dbReference type="ARBA" id="ARBA00023004"/>
    </source>
</evidence>
<dbReference type="Gene3D" id="3.80.30.20">
    <property type="entry name" value="tm_1862 like domain"/>
    <property type="match status" value="1"/>
</dbReference>
<keyword evidence="6" id="KW-0411">Iron-sulfur</keyword>
<dbReference type="Pfam" id="PF02310">
    <property type="entry name" value="B12-binding"/>
    <property type="match status" value="1"/>
</dbReference>
<dbReference type="SFLD" id="SFLDS00029">
    <property type="entry name" value="Radical_SAM"/>
    <property type="match status" value="1"/>
</dbReference>
<dbReference type="GO" id="GO:0005829">
    <property type="term" value="C:cytosol"/>
    <property type="evidence" value="ECO:0007669"/>
    <property type="project" value="TreeGrafter"/>
</dbReference>
<reference evidence="9" key="1">
    <citation type="journal article" date="2014" name="Int. J. Syst. Evol. Microbiol.">
        <title>Complete genome sequence of Corynebacterium casei LMG S-19264T (=DSM 44701T), isolated from a smear-ripened cheese.</title>
        <authorList>
            <consortium name="US DOE Joint Genome Institute (JGI-PGF)"/>
            <person name="Walter F."/>
            <person name="Albersmeier A."/>
            <person name="Kalinowski J."/>
            <person name="Ruckert C."/>
        </authorList>
    </citation>
    <scope>NUCLEOTIDE SEQUENCE</scope>
    <source>
        <strain evidence="9">KCTC 32501</strain>
    </source>
</reference>
<keyword evidence="4" id="KW-0479">Metal-binding</keyword>
<proteinExistence type="predicted"/>
<dbReference type="Pfam" id="PF04055">
    <property type="entry name" value="Radical_SAM"/>
    <property type="match status" value="1"/>
</dbReference>
<dbReference type="GO" id="GO:0046872">
    <property type="term" value="F:metal ion binding"/>
    <property type="evidence" value="ECO:0007669"/>
    <property type="project" value="UniProtKB-KW"/>
</dbReference>
<evidence type="ECO:0000256" key="4">
    <source>
        <dbReference type="ARBA" id="ARBA00022723"/>
    </source>
</evidence>
<dbReference type="InterPro" id="IPR006638">
    <property type="entry name" value="Elp3/MiaA/NifB-like_rSAM"/>
</dbReference>
<dbReference type="Pfam" id="PF13311">
    <property type="entry name" value="DUF4080"/>
    <property type="match status" value="1"/>
</dbReference>
<evidence type="ECO:0008006" key="11">
    <source>
        <dbReference type="Google" id="ProtNLM"/>
    </source>
</evidence>
<evidence type="ECO:0000256" key="3">
    <source>
        <dbReference type="ARBA" id="ARBA00022691"/>
    </source>
</evidence>
<evidence type="ECO:0000259" key="8">
    <source>
        <dbReference type="PROSITE" id="PS51918"/>
    </source>
</evidence>
<protein>
    <recommendedName>
        <fullName evidence="11">Radical SAM superfamily enzyme YgiQ, UPF0313 family</fullName>
    </recommendedName>
</protein>
<dbReference type="GO" id="GO:0003824">
    <property type="term" value="F:catalytic activity"/>
    <property type="evidence" value="ECO:0007669"/>
    <property type="project" value="InterPro"/>
</dbReference>
<keyword evidence="3" id="KW-0949">S-adenosyl-L-methionine</keyword>
<comment type="caution">
    <text evidence="9">The sequence shown here is derived from an EMBL/GenBank/DDBJ whole genome shotgun (WGS) entry which is preliminary data.</text>
</comment>
<evidence type="ECO:0000313" key="10">
    <source>
        <dbReference type="Proteomes" id="UP000614287"/>
    </source>
</evidence>
<dbReference type="InterPro" id="IPR023404">
    <property type="entry name" value="rSAM_horseshoe"/>
</dbReference>
<feature type="domain" description="B12-binding" evidence="7">
    <location>
        <begin position="3"/>
        <end position="135"/>
    </location>
</feature>
<dbReference type="PANTHER" id="PTHR43409:SF16">
    <property type="entry name" value="SLR0320 PROTEIN"/>
    <property type="match status" value="1"/>
</dbReference>
<comment type="cofactor">
    <cofactor evidence="1">
        <name>[4Fe-4S] cluster</name>
        <dbReference type="ChEBI" id="CHEBI:49883"/>
    </cofactor>
</comment>
<evidence type="ECO:0000256" key="6">
    <source>
        <dbReference type="ARBA" id="ARBA00023014"/>
    </source>
</evidence>
<dbReference type="GO" id="GO:0031419">
    <property type="term" value="F:cobalamin binding"/>
    <property type="evidence" value="ECO:0007669"/>
    <property type="project" value="InterPro"/>
</dbReference>
<dbReference type="PROSITE" id="PS51918">
    <property type="entry name" value="RADICAL_SAM"/>
    <property type="match status" value="1"/>
</dbReference>
<dbReference type="InterPro" id="IPR058240">
    <property type="entry name" value="rSAM_sf"/>
</dbReference>
<dbReference type="InterPro" id="IPR051198">
    <property type="entry name" value="BchE-like"/>
</dbReference>
<dbReference type="InterPro" id="IPR007197">
    <property type="entry name" value="rSAM"/>
</dbReference>
<accession>A0A8J3CN00</accession>
<dbReference type="Proteomes" id="UP000614287">
    <property type="component" value="Unassembled WGS sequence"/>
</dbReference>
<dbReference type="AlphaFoldDB" id="A0A8J3CN00"/>
<sequence length="514" mass="58121">MTPMITLTTLNARYSHASLGLRYLMANLGEHATHTRMVEYTIKSATDEMVADLLSDAPRIIGFGVYIWNVNETLALMQAVKAAAPQTILIVGGPEVSYEVDQQAITKLADYVITGWGEITLPQLLTSLIDGPKPLMKTHIGVQAKLDDLITPYHLYTDHDLAHRNIYVEASRGCPFKCEFCLSSLDKTAWAFDLDHFLREMETLYQRGARTFKFVDRTFNLKPDTGRRILDFFREKLNDDDPIFAHFEVIPDHLPELLKEAIAAFPAGSLQFEIGIQTLNTTVQKHISRKTDLTKAEANVRWLREHSHAHLHVDLIAGLPSETMASFAEGFDRLYQWDAHEIQIGILKRLRGTPIIRHTEAFGMVYSEAPPYEIISNHDVSQAELDAFKHFAKYWDAIANSGRFNQTLPLIMAGASPYARFADLSHYLNTIWQRSHSIVLEKLFTEVANWLMSRSDESNHDDIRHAVTADYLASGAQGKLPWMTRGLTIQTKQKTDGSLLARQARHQTMTSSAN</sequence>
<organism evidence="9 10">
    <name type="scientific">Formosimonas limnophila</name>
    <dbReference type="NCBI Taxonomy" id="1384487"/>
    <lineage>
        <taxon>Bacteria</taxon>
        <taxon>Pseudomonadati</taxon>
        <taxon>Pseudomonadota</taxon>
        <taxon>Betaproteobacteria</taxon>
        <taxon>Burkholderiales</taxon>
        <taxon>Burkholderiaceae</taxon>
        <taxon>Formosimonas</taxon>
    </lineage>
</organism>
<evidence type="ECO:0000256" key="1">
    <source>
        <dbReference type="ARBA" id="ARBA00001966"/>
    </source>
</evidence>
<keyword evidence="2" id="KW-0963">Cytoplasm</keyword>
<keyword evidence="10" id="KW-1185">Reference proteome</keyword>
<dbReference type="InterPro" id="IPR025288">
    <property type="entry name" value="DUF4080"/>
</dbReference>
<dbReference type="PANTHER" id="PTHR43409">
    <property type="entry name" value="ANAEROBIC MAGNESIUM-PROTOPORPHYRIN IX MONOMETHYL ESTER CYCLASE-RELATED"/>
    <property type="match status" value="1"/>
</dbReference>